<keyword evidence="1" id="KW-0732">Signal</keyword>
<gene>
    <name evidence="3" type="ORF">ACFOW7_17880</name>
</gene>
<reference evidence="4" key="1">
    <citation type="journal article" date="2019" name="Int. J. Syst. Evol. Microbiol.">
        <title>The Global Catalogue of Microorganisms (GCM) 10K type strain sequencing project: providing services to taxonomists for standard genome sequencing and annotation.</title>
        <authorList>
            <consortium name="The Broad Institute Genomics Platform"/>
            <consortium name="The Broad Institute Genome Sequencing Center for Infectious Disease"/>
            <person name="Wu L."/>
            <person name="Ma J."/>
        </authorList>
    </citation>
    <scope>NUCLEOTIDE SEQUENCE [LARGE SCALE GENOMIC DNA]</scope>
    <source>
        <strain evidence="4">LMG 29894</strain>
    </source>
</reference>
<organism evidence="3 4">
    <name type="scientific">Chitinimonas lacunae</name>
    <dbReference type="NCBI Taxonomy" id="1963018"/>
    <lineage>
        <taxon>Bacteria</taxon>
        <taxon>Pseudomonadati</taxon>
        <taxon>Pseudomonadota</taxon>
        <taxon>Betaproteobacteria</taxon>
        <taxon>Neisseriales</taxon>
        <taxon>Chitinibacteraceae</taxon>
        <taxon>Chitinimonas</taxon>
    </lineage>
</organism>
<protein>
    <submittedName>
        <fullName evidence="3">Energy transducer TonB</fullName>
    </submittedName>
</protein>
<proteinExistence type="predicted"/>
<dbReference type="InterPro" id="IPR037682">
    <property type="entry name" value="TonB_C"/>
</dbReference>
<comment type="caution">
    <text evidence="3">The sequence shown here is derived from an EMBL/GenBank/DDBJ whole genome shotgun (WGS) entry which is preliminary data.</text>
</comment>
<dbReference type="Proteomes" id="UP001595791">
    <property type="component" value="Unassembled WGS sequence"/>
</dbReference>
<name>A0ABV8MW87_9NEIS</name>
<sequence>MSRMLLSLLCFATVAAAEPYTYRDGEASGAGEAPARLVSPVPFDKRYEQLNEAERTALRSRQTLPAECEPPFPLEGWRPLFEQLTRYQARSGIDVAGQMAFTLQVDQAGTVTDVTIQRSPSERLNRMASQLLRDVPFKPARCKGEASAMAYKLDFELLAPPNRVERD</sequence>
<dbReference type="EMBL" id="JBHSBU010000001">
    <property type="protein sequence ID" value="MFC4161210.1"/>
    <property type="molecule type" value="Genomic_DNA"/>
</dbReference>
<dbReference type="Gene3D" id="3.30.1150.10">
    <property type="match status" value="1"/>
</dbReference>
<feature type="signal peptide" evidence="1">
    <location>
        <begin position="1"/>
        <end position="17"/>
    </location>
</feature>
<evidence type="ECO:0000313" key="3">
    <source>
        <dbReference type="EMBL" id="MFC4161210.1"/>
    </source>
</evidence>
<accession>A0ABV8MW87</accession>
<dbReference type="Pfam" id="PF03544">
    <property type="entry name" value="TonB_C"/>
    <property type="match status" value="1"/>
</dbReference>
<evidence type="ECO:0000313" key="4">
    <source>
        <dbReference type="Proteomes" id="UP001595791"/>
    </source>
</evidence>
<feature type="chain" id="PRO_5045219894" evidence="1">
    <location>
        <begin position="18"/>
        <end position="167"/>
    </location>
</feature>
<dbReference type="SUPFAM" id="SSF74653">
    <property type="entry name" value="TolA/TonB C-terminal domain"/>
    <property type="match status" value="1"/>
</dbReference>
<evidence type="ECO:0000256" key="1">
    <source>
        <dbReference type="SAM" id="SignalP"/>
    </source>
</evidence>
<keyword evidence="4" id="KW-1185">Reference proteome</keyword>
<evidence type="ECO:0000259" key="2">
    <source>
        <dbReference type="Pfam" id="PF03544"/>
    </source>
</evidence>
<dbReference type="RefSeq" id="WP_378166892.1">
    <property type="nucleotide sequence ID" value="NZ_JBHSBU010000001.1"/>
</dbReference>
<feature type="domain" description="TonB C-terminal" evidence="2">
    <location>
        <begin position="96"/>
        <end position="157"/>
    </location>
</feature>